<reference evidence="2" key="1">
    <citation type="journal article" date="2019" name="Int. J. Syst. Evol. Microbiol.">
        <title>The Global Catalogue of Microorganisms (GCM) 10K type strain sequencing project: providing services to taxonomists for standard genome sequencing and annotation.</title>
        <authorList>
            <consortium name="The Broad Institute Genomics Platform"/>
            <consortium name="The Broad Institute Genome Sequencing Center for Infectious Disease"/>
            <person name="Wu L."/>
            <person name="Ma J."/>
        </authorList>
    </citation>
    <scope>NUCLEOTIDE SEQUENCE [LARGE SCALE GENOMIC DNA]</scope>
    <source>
        <strain evidence="2">CCUG 57401</strain>
    </source>
</reference>
<keyword evidence="2" id="KW-1185">Reference proteome</keyword>
<gene>
    <name evidence="1" type="ORF">ACFPOE_07525</name>
</gene>
<dbReference type="EMBL" id="JBHSMF010000006">
    <property type="protein sequence ID" value="MFC5497378.1"/>
    <property type="molecule type" value="Genomic_DNA"/>
</dbReference>
<name>A0ABW0NE36_9BURK</name>
<comment type="caution">
    <text evidence="1">The sequence shown here is derived from an EMBL/GenBank/DDBJ whole genome shotgun (WGS) entry which is preliminary data.</text>
</comment>
<protein>
    <submittedName>
        <fullName evidence="1">Uncharacterized protein</fullName>
    </submittedName>
</protein>
<evidence type="ECO:0000313" key="2">
    <source>
        <dbReference type="Proteomes" id="UP001596037"/>
    </source>
</evidence>
<sequence>MAFADAGGYELEALAAEPQEAALRQYSAQVEDLYWARNYWKEPYFRADYDYEDYAPAFCVGYSGCAQYGGRFEDAEKSLCANFVRIKGDSRLTWEEAIEPIRSAWTRVEARSAVAAENELGRLLDRAKDRCIA</sequence>
<accession>A0ABW0NE36</accession>
<evidence type="ECO:0000313" key="1">
    <source>
        <dbReference type="EMBL" id="MFC5497378.1"/>
    </source>
</evidence>
<dbReference type="RefSeq" id="WP_376849425.1">
    <property type="nucleotide sequence ID" value="NZ_JBHSMF010000006.1"/>
</dbReference>
<proteinExistence type="predicted"/>
<dbReference type="Proteomes" id="UP001596037">
    <property type="component" value="Unassembled WGS sequence"/>
</dbReference>
<organism evidence="1 2">
    <name type="scientific">Caenimonas terrae</name>
    <dbReference type="NCBI Taxonomy" id="696074"/>
    <lineage>
        <taxon>Bacteria</taxon>
        <taxon>Pseudomonadati</taxon>
        <taxon>Pseudomonadota</taxon>
        <taxon>Betaproteobacteria</taxon>
        <taxon>Burkholderiales</taxon>
        <taxon>Comamonadaceae</taxon>
        <taxon>Caenimonas</taxon>
    </lineage>
</organism>